<keyword evidence="1" id="KW-0472">Membrane</keyword>
<sequence length="420" mass="47906">MIYIIPSIILFILFFRILKIPITSPPSIYSLVWFIFIFFSNLILDQNYTFTYLGIFWIFSSCFFLTLGYSFKIVTNKGRFSELDKSLTGPNIPWFLLSVFILLGFLSFIKSATRYGVSLNVLTDFESLQSASNNISEQRYSGTAIGIGILEQMLNSFVYVLPLCGGYSISYADTLKKKILIVFTALPSLLSMLLTSAKLVIVAYVILFFVSYYVSHLYLYKQFIKINYKKTFQAILLGFSLYQLFYLSFILRIGSTSASLGRIIVTKLGIYAFGHVQAFDIWLQTYLSSKPELGLGTNTFLAFSSILGLQDKKQGIYAFISGSSTNVFSQFRALISDFGIVFSLFIVLLLGLVLNILNDNLINSSGRVSVFQQVFYISILFYLLYFIVSPWAYMTFVAAFIIFYFYLLVAFYVKVKIKLR</sequence>
<proteinExistence type="predicted"/>
<feature type="transmembrane region" description="Helical" evidence="1">
    <location>
        <begin position="338"/>
        <end position="357"/>
    </location>
</feature>
<feature type="transmembrane region" description="Helical" evidence="1">
    <location>
        <begin position="28"/>
        <end position="44"/>
    </location>
</feature>
<evidence type="ECO:0000313" key="2">
    <source>
        <dbReference type="EMBL" id="APZ78914.1"/>
    </source>
</evidence>
<feature type="transmembrane region" description="Helical" evidence="1">
    <location>
        <begin position="51"/>
        <end position="71"/>
    </location>
</feature>
<feature type="transmembrane region" description="Helical" evidence="1">
    <location>
        <begin position="5"/>
        <end position="22"/>
    </location>
</feature>
<keyword evidence="1" id="KW-1133">Transmembrane helix</keyword>
<dbReference type="NCBIfam" id="TIGR04370">
    <property type="entry name" value="glyco_rpt_poly"/>
    <property type="match status" value="1"/>
</dbReference>
<protein>
    <submittedName>
        <fullName evidence="4">Wzy</fullName>
    </submittedName>
</protein>
<feature type="transmembrane region" description="Helical" evidence="1">
    <location>
        <begin position="201"/>
        <end position="220"/>
    </location>
</feature>
<evidence type="ECO:0000313" key="4">
    <source>
        <dbReference type="EMBL" id="APZ78958.1"/>
    </source>
</evidence>
<gene>
    <name evidence="4" type="primary">cpsO</name>
    <name evidence="2" type="ORF">78468-1.seq-orf15</name>
    <name evidence="3" type="ORF">78468-4.seq-orf15</name>
    <name evidence="4" type="ORF">78468-5.seq-orf15</name>
</gene>
<accession>A0A1P8VQR2</accession>
<keyword evidence="1" id="KW-0812">Transmembrane</keyword>
<feature type="transmembrane region" description="Helical" evidence="1">
    <location>
        <begin position="232"/>
        <end position="251"/>
    </location>
</feature>
<feature type="transmembrane region" description="Helical" evidence="1">
    <location>
        <begin position="179"/>
        <end position="195"/>
    </location>
</feature>
<feature type="transmembrane region" description="Helical" evidence="1">
    <location>
        <begin position="91"/>
        <end position="109"/>
    </location>
</feature>
<dbReference type="EMBL" id="KX870051">
    <property type="protein sequence ID" value="APZ78958.1"/>
    <property type="molecule type" value="Genomic_DNA"/>
</dbReference>
<evidence type="ECO:0000313" key="3">
    <source>
        <dbReference type="EMBL" id="APZ78936.1"/>
    </source>
</evidence>
<organism evidence="4">
    <name type="scientific">Streptococcus suis</name>
    <dbReference type="NCBI Taxonomy" id="1307"/>
    <lineage>
        <taxon>Bacteria</taxon>
        <taxon>Bacillati</taxon>
        <taxon>Bacillota</taxon>
        <taxon>Bacilli</taxon>
        <taxon>Lactobacillales</taxon>
        <taxon>Streptococcaceae</taxon>
        <taxon>Streptococcus</taxon>
    </lineage>
</organism>
<dbReference type="AlphaFoldDB" id="A0A1P8VQR2"/>
<feature type="transmembrane region" description="Helical" evidence="1">
    <location>
        <begin position="369"/>
        <end position="387"/>
    </location>
</feature>
<dbReference type="EMBL" id="KX870049">
    <property type="protein sequence ID" value="APZ78914.1"/>
    <property type="molecule type" value="Genomic_DNA"/>
</dbReference>
<feature type="transmembrane region" description="Helical" evidence="1">
    <location>
        <begin position="393"/>
        <end position="413"/>
    </location>
</feature>
<dbReference type="EMBL" id="KX870050">
    <property type="protein sequence ID" value="APZ78936.1"/>
    <property type="molecule type" value="Genomic_DNA"/>
</dbReference>
<name>A0A1P8VQR2_STRSU</name>
<dbReference type="RefSeq" id="WP_248053929.1">
    <property type="nucleotide sequence ID" value="NZ_JARBFO010000006.1"/>
</dbReference>
<reference evidence="4" key="1">
    <citation type="submission" date="2016-09" db="EMBL/GenBank/DDBJ databases">
        <title>Genetic analysis of capsular polysaccharide synthesis gene clusters from non-serotypeable of Streptococcus suis.</title>
        <authorList>
            <person name="Qiu X."/>
            <person name="Zheng H."/>
        </authorList>
    </citation>
    <scope>NUCLEOTIDE SEQUENCE</scope>
    <source>
        <strain evidence="2">78468-1</strain>
        <strain evidence="3">78468-4</strain>
        <strain evidence="4">78468-5</strain>
    </source>
</reference>
<evidence type="ECO:0000256" key="1">
    <source>
        <dbReference type="SAM" id="Phobius"/>
    </source>
</evidence>